<dbReference type="Gene3D" id="2.20.200.10">
    <property type="entry name" value="Outer membrane efflux proteins (OEP)"/>
    <property type="match status" value="1"/>
</dbReference>
<accession>A0A556AJ45</accession>
<dbReference type="SUPFAM" id="SSF56954">
    <property type="entry name" value="Outer membrane efflux proteins (OEP)"/>
    <property type="match status" value="1"/>
</dbReference>
<keyword evidence="5" id="KW-1185">Reference proteome</keyword>
<gene>
    <name evidence="4" type="ORF">FOZ76_15975</name>
</gene>
<evidence type="ECO:0000313" key="4">
    <source>
        <dbReference type="EMBL" id="TSH92890.1"/>
    </source>
</evidence>
<name>A0A556AJ45_9BURK</name>
<protein>
    <submittedName>
        <fullName evidence="4">Efflux transporter outer membrane subunit</fullName>
    </submittedName>
</protein>
<keyword evidence="2" id="KW-0449">Lipoprotein</keyword>
<evidence type="ECO:0000256" key="3">
    <source>
        <dbReference type="SAM" id="MobiDB-lite"/>
    </source>
</evidence>
<dbReference type="Pfam" id="PF02321">
    <property type="entry name" value="OEP"/>
    <property type="match status" value="2"/>
</dbReference>
<feature type="chain" id="PRO_5022258040" evidence="2">
    <location>
        <begin position="20"/>
        <end position="481"/>
    </location>
</feature>
<keyword evidence="2" id="KW-0812">Transmembrane</keyword>
<feature type="region of interest" description="Disordered" evidence="3">
    <location>
        <begin position="107"/>
        <end position="126"/>
    </location>
</feature>
<feature type="compositionally biased region" description="Basic and acidic residues" evidence="3">
    <location>
        <begin position="117"/>
        <end position="126"/>
    </location>
</feature>
<evidence type="ECO:0000256" key="2">
    <source>
        <dbReference type="RuleBase" id="RU362097"/>
    </source>
</evidence>
<comment type="similarity">
    <text evidence="1 2">Belongs to the outer membrane factor (OMF) (TC 1.B.17) family.</text>
</comment>
<dbReference type="AlphaFoldDB" id="A0A556AJ45"/>
<dbReference type="GO" id="GO:0015562">
    <property type="term" value="F:efflux transmembrane transporter activity"/>
    <property type="evidence" value="ECO:0007669"/>
    <property type="project" value="InterPro"/>
</dbReference>
<dbReference type="OrthoDB" id="9770517at2"/>
<proteinExistence type="inferred from homology"/>
<dbReference type="InterPro" id="IPR003423">
    <property type="entry name" value="OMP_efflux"/>
</dbReference>
<dbReference type="EMBL" id="VLTJ01000029">
    <property type="protein sequence ID" value="TSH92890.1"/>
    <property type="molecule type" value="Genomic_DNA"/>
</dbReference>
<comment type="caution">
    <text evidence="4">The sequence shown here is derived from an EMBL/GenBank/DDBJ whole genome shotgun (WGS) entry which is preliminary data.</text>
</comment>
<dbReference type="GO" id="GO:0005886">
    <property type="term" value="C:plasma membrane"/>
    <property type="evidence" value="ECO:0007669"/>
    <property type="project" value="UniProtKB-SubCell"/>
</dbReference>
<keyword evidence="2" id="KW-0472">Membrane</keyword>
<evidence type="ECO:0000313" key="5">
    <source>
        <dbReference type="Proteomes" id="UP000318405"/>
    </source>
</evidence>
<dbReference type="NCBIfam" id="TIGR01845">
    <property type="entry name" value="outer_NodT"/>
    <property type="match status" value="1"/>
</dbReference>
<organism evidence="4 5">
    <name type="scientific">Verticiella sediminum</name>
    <dbReference type="NCBI Taxonomy" id="1247510"/>
    <lineage>
        <taxon>Bacteria</taxon>
        <taxon>Pseudomonadati</taxon>
        <taxon>Pseudomonadota</taxon>
        <taxon>Betaproteobacteria</taxon>
        <taxon>Burkholderiales</taxon>
        <taxon>Alcaligenaceae</taxon>
        <taxon>Verticiella</taxon>
    </lineage>
</organism>
<sequence>MTPIATARFLRLVSPLAAALVLAGCGSLMHTTYTTPAAELPAQWQAAAARAYGVEDASQDPWWRSFGDAGLNALVDEVLRVNNDLAAATLRVRRAQLQAGLAQSNMRPSFSAGADASARRNLGESSERSESYGVSAGVSWEADLWGRLGSLRDAAAWNAVATEEDRQATALALVGTTMNLYWQAALLNERITVARQSIDYAQRTQDLVRGQYAAGAVSGLEVAESESTLANQQAALTQLIQQRVETLNALAILLDGPPSQDVPVPASLPGANPPEVRAGVPAELLGRRPDVRAAEMRLRGTLANADAVRASYYPTLSLTGSLGTVSSALSSVLQNPVAALGAGLVLPFLNWNQMQLNNAVSRNEYEEAVVNFRQMLYQAMGDVENTLSARGALADQTRYLQQSLASAQRAETLYEAQYRAGAVPLRTWLDAQERRRQAEIAVSQNRYSQYINQVALYQALGGDAIPAVVPSETLQAVRAPR</sequence>
<feature type="signal peptide" evidence="2">
    <location>
        <begin position="1"/>
        <end position="19"/>
    </location>
</feature>
<comment type="subcellular location">
    <subcellularLocation>
        <location evidence="2">Cell membrane</location>
        <topology evidence="2">Lipid-anchor</topology>
    </subcellularLocation>
</comment>
<keyword evidence="2" id="KW-0564">Palmitate</keyword>
<dbReference type="Gene3D" id="1.20.1600.10">
    <property type="entry name" value="Outer membrane efflux proteins (OEP)"/>
    <property type="match status" value="1"/>
</dbReference>
<dbReference type="InterPro" id="IPR010131">
    <property type="entry name" value="MdtP/NodT-like"/>
</dbReference>
<reference evidence="4 5" key="1">
    <citation type="submission" date="2019-07" db="EMBL/GenBank/DDBJ databases">
        <title>Qingshengfaniella alkalisoli gen. nov., sp. nov., isolated from saline soil.</title>
        <authorList>
            <person name="Xu L."/>
            <person name="Huang X.-X."/>
            <person name="Sun J.-Q."/>
        </authorList>
    </citation>
    <scope>NUCLEOTIDE SEQUENCE [LARGE SCALE GENOMIC DNA]</scope>
    <source>
        <strain evidence="4 5">DSM 27279</strain>
    </source>
</reference>
<dbReference type="RefSeq" id="WP_143949255.1">
    <property type="nucleotide sequence ID" value="NZ_BAABMB010000001.1"/>
</dbReference>
<evidence type="ECO:0000256" key="1">
    <source>
        <dbReference type="ARBA" id="ARBA00007613"/>
    </source>
</evidence>
<keyword evidence="2" id="KW-0732">Signal</keyword>
<dbReference type="Proteomes" id="UP000318405">
    <property type="component" value="Unassembled WGS sequence"/>
</dbReference>
<dbReference type="PANTHER" id="PTHR30203:SF32">
    <property type="entry name" value="CATION EFFLUX SYSTEM PROTEIN CUSC"/>
    <property type="match status" value="1"/>
</dbReference>
<keyword evidence="2" id="KW-1134">Transmembrane beta strand</keyword>
<dbReference type="PANTHER" id="PTHR30203">
    <property type="entry name" value="OUTER MEMBRANE CATION EFFLUX PROTEIN"/>
    <property type="match status" value="1"/>
</dbReference>